<feature type="domain" description="Translation elongation factor EFTu-like" evidence="1">
    <location>
        <begin position="181"/>
        <end position="243"/>
    </location>
</feature>
<dbReference type="InterPro" id="IPR004161">
    <property type="entry name" value="EFTu-like_2"/>
</dbReference>
<dbReference type="SUPFAM" id="SSF50447">
    <property type="entry name" value="Translation proteins"/>
    <property type="match status" value="1"/>
</dbReference>
<gene>
    <name evidence="2" type="ORF">CPAV1605_1210</name>
</gene>
<name>A0A5E8CL06_9ZZZZ</name>
<proteinExistence type="predicted"/>
<dbReference type="Gene3D" id="2.40.30.10">
    <property type="entry name" value="Translation factors"/>
    <property type="match status" value="1"/>
</dbReference>
<evidence type="ECO:0000259" key="1">
    <source>
        <dbReference type="Pfam" id="PF03144"/>
    </source>
</evidence>
<dbReference type="GO" id="GO:0003746">
    <property type="term" value="F:translation elongation factor activity"/>
    <property type="evidence" value="ECO:0007669"/>
    <property type="project" value="TreeGrafter"/>
</dbReference>
<dbReference type="InterPro" id="IPR050055">
    <property type="entry name" value="EF-Tu_GTPase"/>
</dbReference>
<dbReference type="PANTHER" id="PTHR43721">
    <property type="entry name" value="ELONGATION FACTOR TU-RELATED"/>
    <property type="match status" value="1"/>
</dbReference>
<dbReference type="Pfam" id="PF03144">
    <property type="entry name" value="GTP_EFTU_D2"/>
    <property type="match status" value="1"/>
</dbReference>
<reference evidence="2" key="1">
    <citation type="submission" date="2019-09" db="EMBL/GenBank/DDBJ databases">
        <authorList>
            <person name="Needham M D."/>
        </authorList>
    </citation>
    <scope>NUCLEOTIDE SEQUENCE</scope>
</reference>
<dbReference type="EMBL" id="CABVLZ010000004">
    <property type="protein sequence ID" value="VVU95459.1"/>
    <property type="molecule type" value="Genomic_DNA"/>
</dbReference>
<protein>
    <recommendedName>
        <fullName evidence="1">Translation elongation factor EFTu-like domain-containing protein</fullName>
    </recommendedName>
</protein>
<dbReference type="AlphaFoldDB" id="A0A5E8CL06"/>
<accession>A0A5E8CL06</accession>
<dbReference type="PANTHER" id="PTHR43721:SF22">
    <property type="entry name" value="ELONGATION FACTOR TU, MITOCHONDRIAL"/>
    <property type="match status" value="1"/>
</dbReference>
<sequence length="333" mass="37541">MTKNNYLNVVIASLENDNLKNVIESFRSDIIRAGRNLHNFQHIKVGNKNVEITNLPNVYNKLREKIRVLGVNDCMVLIVDCQNPNIKENQNLLKIANQLGIQYFNILVINSSSEDNKKIKNDIMDDLSINDIVFTCANSGLEIVSNLKDYFNSLPIIAHPIEELFGLRVNNFYNIEKKNEVIVTGIIEKGKINKNDVISVVKSYKIERIENNGKEINSAEAGQPVGMLLKGLEKDAIASGDTLVNPITFNQYYKANCTLIKNKDVSEIVYNKKYLIKGRNQGRNCSVHFVKSKNGLMFHAKRPIDLSDGLRFLVFDKTGGLIGQLEVDAISIQ</sequence>
<dbReference type="InterPro" id="IPR009000">
    <property type="entry name" value="Transl_B-barrel_sf"/>
</dbReference>
<organism evidence="2">
    <name type="scientific">seawater metagenome</name>
    <dbReference type="NCBI Taxonomy" id="1561972"/>
    <lineage>
        <taxon>unclassified sequences</taxon>
        <taxon>metagenomes</taxon>
        <taxon>ecological metagenomes</taxon>
    </lineage>
</organism>
<dbReference type="GO" id="GO:0005525">
    <property type="term" value="F:GTP binding"/>
    <property type="evidence" value="ECO:0007669"/>
    <property type="project" value="InterPro"/>
</dbReference>
<evidence type="ECO:0000313" key="2">
    <source>
        <dbReference type="EMBL" id="VVU95459.1"/>
    </source>
</evidence>